<dbReference type="Proteomes" id="UP000002729">
    <property type="component" value="Unassembled WGS sequence"/>
</dbReference>
<feature type="coiled-coil region" evidence="1">
    <location>
        <begin position="174"/>
        <end position="201"/>
    </location>
</feature>
<evidence type="ECO:0000313" key="4">
    <source>
        <dbReference type="Proteomes" id="UP000002729"/>
    </source>
</evidence>
<reference evidence="3" key="1">
    <citation type="journal article" date="2011" name="Proc. Natl. Acad. Sci. U.S.A.">
        <title>Niche of harmful alga Aureococcus anophagefferens revealed through ecogenomics.</title>
        <authorList>
            <person name="Gobler C.J."/>
            <person name="Berry D.L."/>
            <person name="Dyhrman S.T."/>
            <person name="Wilhelm S.W."/>
            <person name="Salamov A."/>
            <person name="Lobanov A.V."/>
            <person name="Zhang Y."/>
            <person name="Collier J.L."/>
            <person name="Wurch L.L."/>
            <person name="Kustka A.B."/>
            <person name="Dill B.D."/>
            <person name="Shah M."/>
            <person name="VerBerkmoes N.C."/>
            <person name="Kuo A."/>
            <person name="Terry A."/>
            <person name="Pangilinan J."/>
            <person name="Lindquist E.A."/>
            <person name="Lucas S."/>
            <person name="Paulsen I.T."/>
            <person name="Hattenrath-Lehmann T.K."/>
            <person name="Talmage S.C."/>
            <person name="Walker E.A."/>
            <person name="Koch F."/>
            <person name="Burson A.M."/>
            <person name="Marcoval M.A."/>
            <person name="Tang Y.Z."/>
            <person name="Lecleir G.R."/>
            <person name="Coyne K.J."/>
            <person name="Berg G.M."/>
            <person name="Bertrand E.M."/>
            <person name="Saito M.A."/>
            <person name="Gladyshev V.N."/>
            <person name="Grigoriev I.V."/>
        </authorList>
    </citation>
    <scope>NUCLEOTIDE SEQUENCE [LARGE SCALE GENOMIC DNA]</scope>
    <source>
        <strain evidence="3">CCMP1984</strain>
    </source>
</reference>
<evidence type="ECO:0000256" key="1">
    <source>
        <dbReference type="SAM" id="Coils"/>
    </source>
</evidence>
<dbReference type="EMBL" id="GL833177">
    <property type="protein sequence ID" value="EGB03316.1"/>
    <property type="molecule type" value="Genomic_DNA"/>
</dbReference>
<dbReference type="RefSeq" id="XP_009041996.1">
    <property type="nucleotide sequence ID" value="XM_009043748.1"/>
</dbReference>
<accession>F0YNK0</accession>
<evidence type="ECO:0000256" key="2">
    <source>
        <dbReference type="SAM" id="MobiDB-lite"/>
    </source>
</evidence>
<gene>
    <name evidence="3" type="ORF">AURANDRAFT_68125</name>
</gene>
<sequence>MGTPCRSGNDCAVINTQRDIRQFTEQARKAASEAGDAVRMSQATSVAREAATRVLEELSKSESQVAIASVAKSSAQAAANTAHALEKGGEVGEVDGANTLHLHHHGESRVVAMALAAVHAADEATAAGVAAAAARTAARSHEGAESVDVSRAKSSGEVRLIARMAREAESALALAAEDERLHKYEAVLAEAQASSQRIQAQTRLAHHAAYEARHTARRIAIAADDARARLAVAADTAMNAAVNAASEAREARRLAATTAEIARAAISRSGICSAQMRNFSQSGSQCAEKRPSPPAGRGRGQGLDSLDKEEWNELGFFASRFNAETIYTEHVQIMSHLHFNHLAAFNPSLVRIPKKIIKDLRSKYPTARYVASIRHSWGQCQRFETLYKLAAYIVYGKFKSTAEAPGRHSSIVFAEEVDRPNDVGWLAEDVRLLLYDNRILATAVLSSETGKYFLHDFKQRFVVQEVIPEIQSEIFTYWTARFNFSPSSACRQRCSLNCYRCLNFPPRYLSSDTSGSGSTTTFLVVGHEHEHEQREKIFKTTSWHTYLHYFMLFNNTKPHDLIARSPPFCFAESPNGKCDLIQFVSSLTWATSEEPHHAHRDVIVGYGINDCEGALVKLPLRKILEFTVGCGLDWRLEAATNYLSHSFQLQTQIQLGDVAAQGELKIPIGCIYPTILTPGPGGPVGEAADVGRVVLWGCTRPRPTKILRVPHVDSRRRPTPNANLPLRVEIELPSSLSLGSAAPKRIS</sequence>
<dbReference type="AlphaFoldDB" id="F0YNK0"/>
<name>F0YNK0_AURAN</name>
<dbReference type="KEGG" id="aaf:AURANDRAFT_68125"/>
<feature type="region of interest" description="Disordered" evidence="2">
    <location>
        <begin position="282"/>
        <end position="304"/>
    </location>
</feature>
<organism evidence="4">
    <name type="scientific">Aureococcus anophagefferens</name>
    <name type="common">Harmful bloom alga</name>
    <dbReference type="NCBI Taxonomy" id="44056"/>
    <lineage>
        <taxon>Eukaryota</taxon>
        <taxon>Sar</taxon>
        <taxon>Stramenopiles</taxon>
        <taxon>Ochrophyta</taxon>
        <taxon>Pelagophyceae</taxon>
        <taxon>Pelagomonadales</taxon>
        <taxon>Pelagomonadaceae</taxon>
        <taxon>Aureococcus</taxon>
    </lineage>
</organism>
<keyword evidence="1" id="KW-0175">Coiled coil</keyword>
<dbReference type="InParanoid" id="F0YNK0"/>
<protein>
    <submittedName>
        <fullName evidence="3">Uncharacterized protein</fullName>
    </submittedName>
</protein>
<proteinExistence type="predicted"/>
<dbReference type="OrthoDB" id="423854at2759"/>
<evidence type="ECO:0000313" key="3">
    <source>
        <dbReference type="EMBL" id="EGB03316.1"/>
    </source>
</evidence>
<dbReference type="GeneID" id="20226618"/>
<keyword evidence="4" id="KW-1185">Reference proteome</keyword>